<organism evidence="3 4">
    <name type="scientific">Heterodera trifolii</name>
    <dbReference type="NCBI Taxonomy" id="157864"/>
    <lineage>
        <taxon>Eukaryota</taxon>
        <taxon>Metazoa</taxon>
        <taxon>Ecdysozoa</taxon>
        <taxon>Nematoda</taxon>
        <taxon>Chromadorea</taxon>
        <taxon>Rhabditida</taxon>
        <taxon>Tylenchina</taxon>
        <taxon>Tylenchomorpha</taxon>
        <taxon>Tylenchoidea</taxon>
        <taxon>Heteroderidae</taxon>
        <taxon>Heteroderinae</taxon>
        <taxon>Heterodera</taxon>
    </lineage>
</organism>
<dbReference type="Pfam" id="PF00622">
    <property type="entry name" value="SPRY"/>
    <property type="match status" value="1"/>
</dbReference>
<dbReference type="InterPro" id="IPR044736">
    <property type="entry name" value="Gid1/RanBPM/SPLA_SPRY"/>
</dbReference>
<evidence type="ECO:0000313" key="3">
    <source>
        <dbReference type="EMBL" id="KAL3117421.1"/>
    </source>
</evidence>
<feature type="coiled-coil region" evidence="1">
    <location>
        <begin position="50"/>
        <end position="137"/>
    </location>
</feature>
<dbReference type="Gene3D" id="2.60.120.920">
    <property type="match status" value="1"/>
</dbReference>
<dbReference type="Proteomes" id="UP001620626">
    <property type="component" value="Unassembled WGS sequence"/>
</dbReference>
<reference evidence="3 4" key="1">
    <citation type="submission" date="2024-10" db="EMBL/GenBank/DDBJ databases">
        <authorList>
            <person name="Kim D."/>
        </authorList>
    </citation>
    <scope>NUCLEOTIDE SEQUENCE [LARGE SCALE GENOMIC DNA]</scope>
    <source>
        <strain evidence="3">BH-2024</strain>
    </source>
</reference>
<name>A0ABD2LQA7_9BILA</name>
<dbReference type="AlphaFoldDB" id="A0ABD2LQA7"/>
<sequence length="358" mass="41749">MSISTNSINCGDDFTPAAANGEVNGEAISLDNNGQFDGKNSESIANHQQLKEFREKFAKMEMELKMAKLEIENKEQKLKHQEFMVEQMKLKEKWAKIEQEKKKIAVEEQFTKMQNVQRILLEKISELEKQQKEQQSKTNSDQLSKMQNDQKIFLKKISDLEKKQKQKKRKAILNFRQNYWDANDCDENLEIIGENNHIVHYKGDYKGWRSVFAKHQIWLGNNFSDIFYYEISIGKMNDYLISFGFGIIQKTEESYKSVRHNKDTYAYESNGCVWINGERKGSKDEYSYCIGDTVGIGVNSITRQIILTKNGLCLDFFDFFVPPSFGRDPYYPFVTLATFDDKIEANFVPIFMFDLATL</sequence>
<accession>A0ABD2LQA7</accession>
<dbReference type="InterPro" id="IPR003877">
    <property type="entry name" value="SPRY_dom"/>
</dbReference>
<keyword evidence="4" id="KW-1185">Reference proteome</keyword>
<dbReference type="InterPro" id="IPR001870">
    <property type="entry name" value="B30.2/SPRY"/>
</dbReference>
<dbReference type="CDD" id="cd12885">
    <property type="entry name" value="SPRY_RanBP_like"/>
    <property type="match status" value="1"/>
</dbReference>
<evidence type="ECO:0000313" key="4">
    <source>
        <dbReference type="Proteomes" id="UP001620626"/>
    </source>
</evidence>
<dbReference type="InterPro" id="IPR013320">
    <property type="entry name" value="ConA-like_dom_sf"/>
</dbReference>
<evidence type="ECO:0000256" key="1">
    <source>
        <dbReference type="SAM" id="Coils"/>
    </source>
</evidence>
<proteinExistence type="predicted"/>
<protein>
    <recommendedName>
        <fullName evidence="2">B30.2/SPRY domain-containing protein</fullName>
    </recommendedName>
</protein>
<dbReference type="SUPFAM" id="SSF49899">
    <property type="entry name" value="Concanavalin A-like lectins/glucanases"/>
    <property type="match status" value="1"/>
</dbReference>
<comment type="caution">
    <text evidence="3">The sequence shown here is derived from an EMBL/GenBank/DDBJ whole genome shotgun (WGS) entry which is preliminary data.</text>
</comment>
<dbReference type="EMBL" id="JBICBT010000324">
    <property type="protein sequence ID" value="KAL3117421.1"/>
    <property type="molecule type" value="Genomic_DNA"/>
</dbReference>
<evidence type="ECO:0000259" key="2">
    <source>
        <dbReference type="PROSITE" id="PS50188"/>
    </source>
</evidence>
<dbReference type="InterPro" id="IPR043136">
    <property type="entry name" value="B30.2/SPRY_sf"/>
</dbReference>
<dbReference type="PROSITE" id="PS50188">
    <property type="entry name" value="B302_SPRY"/>
    <property type="match status" value="1"/>
</dbReference>
<keyword evidence="1" id="KW-0175">Coiled coil</keyword>
<feature type="domain" description="B30.2/SPRY" evidence="2">
    <location>
        <begin position="158"/>
        <end position="352"/>
    </location>
</feature>
<gene>
    <name evidence="3" type="ORF">niasHT_000172</name>
</gene>